<accession>A0A158JX91</accession>
<gene>
    <name evidence="1" type="ORF">AWB69_08923</name>
</gene>
<dbReference type="EMBL" id="FCOK02000129">
    <property type="protein sequence ID" value="SAL73113.1"/>
    <property type="molecule type" value="Genomic_DNA"/>
</dbReference>
<dbReference type="AlphaFoldDB" id="A0A158JX91"/>
<evidence type="ECO:0000313" key="1">
    <source>
        <dbReference type="EMBL" id="SAL73113.1"/>
    </source>
</evidence>
<evidence type="ECO:0000313" key="2">
    <source>
        <dbReference type="Proteomes" id="UP000054683"/>
    </source>
</evidence>
<reference evidence="1 2" key="1">
    <citation type="submission" date="2016-01" db="EMBL/GenBank/DDBJ databases">
        <authorList>
            <person name="Oliw E.H."/>
        </authorList>
    </citation>
    <scope>NUCLEOTIDE SEQUENCE [LARGE SCALE GENOMIC DNA]</scope>
    <source>
        <strain evidence="1">LMG 27134</strain>
    </source>
</reference>
<dbReference type="Proteomes" id="UP000054683">
    <property type="component" value="Unassembled WGS sequence"/>
</dbReference>
<organism evidence="1 2">
    <name type="scientific">Caballeronia udeis</name>
    <dbReference type="NCBI Taxonomy" id="1232866"/>
    <lineage>
        <taxon>Bacteria</taxon>
        <taxon>Pseudomonadati</taxon>
        <taxon>Pseudomonadota</taxon>
        <taxon>Betaproteobacteria</taxon>
        <taxon>Burkholderiales</taxon>
        <taxon>Burkholderiaceae</taxon>
        <taxon>Caballeronia</taxon>
    </lineage>
</organism>
<proteinExistence type="predicted"/>
<sequence length="294" mass="32871">MLREMCAATYRVREAVHNNGIGHLARKLTRGRQSSPCVFTNALPVAQPTAGAASPVRMASIGAAVRRLSLSQDTRADSRRTLVCRRKTCAPQTDLAPRRSACNHEQWPDGPFACDFVLVTEDLKSHNSVSHPPKAIVLDDEQAFSFAGSFLVSGSMRSRYVAREPIISQTKNGSEPLLTGSRTRNRVRKGGIVEDRQRVDVFPCALVFIDVNALGSPNYKSNDPLSYVRQAICLHKSLLHAGFARLNIFTNAVDTVFLSYRIHRRRNALLFTSSTQQWRCRSRRVFMRRTSSLI</sequence>
<name>A0A158JX91_9BURK</name>
<protein>
    <submittedName>
        <fullName evidence="1">Uncharacterized protein</fullName>
    </submittedName>
</protein>